<dbReference type="GO" id="GO:0003676">
    <property type="term" value="F:nucleic acid binding"/>
    <property type="evidence" value="ECO:0007669"/>
    <property type="project" value="InterPro"/>
</dbReference>
<evidence type="ECO:0000313" key="2">
    <source>
        <dbReference type="EMBL" id="RXW11624.1"/>
    </source>
</evidence>
<reference evidence="2 3" key="1">
    <citation type="submission" date="2019-01" db="EMBL/GenBank/DDBJ databases">
        <title>Draft genome sequence of Psathyrella aberdarensis IHI B618.</title>
        <authorList>
            <person name="Buettner E."/>
            <person name="Kellner H."/>
        </authorList>
    </citation>
    <scope>NUCLEOTIDE SEQUENCE [LARGE SCALE GENOMIC DNA]</scope>
    <source>
        <strain evidence="2 3">IHI B618</strain>
    </source>
</reference>
<dbReference type="AlphaFoldDB" id="A0A4Q2D073"/>
<dbReference type="EMBL" id="SDEE01001739">
    <property type="protein sequence ID" value="RXW11624.1"/>
    <property type="molecule type" value="Genomic_DNA"/>
</dbReference>
<gene>
    <name evidence="2" type="ORF">EST38_g14231</name>
</gene>
<dbReference type="SUPFAM" id="SSF53098">
    <property type="entry name" value="Ribonuclease H-like"/>
    <property type="match status" value="1"/>
</dbReference>
<comment type="caution">
    <text evidence="2">The sequence shown here is derived from an EMBL/GenBank/DDBJ whole genome shotgun (WGS) entry which is preliminary data.</text>
</comment>
<organism evidence="2 3">
    <name type="scientific">Candolleomyces aberdarensis</name>
    <dbReference type="NCBI Taxonomy" id="2316362"/>
    <lineage>
        <taxon>Eukaryota</taxon>
        <taxon>Fungi</taxon>
        <taxon>Dikarya</taxon>
        <taxon>Basidiomycota</taxon>
        <taxon>Agaricomycotina</taxon>
        <taxon>Agaricomycetes</taxon>
        <taxon>Agaricomycetidae</taxon>
        <taxon>Agaricales</taxon>
        <taxon>Agaricineae</taxon>
        <taxon>Psathyrellaceae</taxon>
        <taxon>Candolleomyces</taxon>
    </lineage>
</organism>
<keyword evidence="3" id="KW-1185">Reference proteome</keyword>
<dbReference type="PANTHER" id="PTHR22891">
    <property type="entry name" value="EUKARYOTIC TRANSLATION INITIATION FACTOR 2C"/>
    <property type="match status" value="1"/>
</dbReference>
<dbReference type="SMART" id="SM00950">
    <property type="entry name" value="Piwi"/>
    <property type="match status" value="1"/>
</dbReference>
<dbReference type="Pfam" id="PF16487">
    <property type="entry name" value="ArgoMid"/>
    <property type="match status" value="1"/>
</dbReference>
<evidence type="ECO:0000313" key="3">
    <source>
        <dbReference type="Proteomes" id="UP000290288"/>
    </source>
</evidence>
<accession>A0A4Q2D073</accession>
<dbReference type="Gene3D" id="3.40.50.2300">
    <property type="match status" value="1"/>
</dbReference>
<dbReference type="Gene3D" id="3.30.420.10">
    <property type="entry name" value="Ribonuclease H-like superfamily/Ribonuclease H"/>
    <property type="match status" value="1"/>
</dbReference>
<dbReference type="Pfam" id="PF02171">
    <property type="entry name" value="Piwi"/>
    <property type="match status" value="1"/>
</dbReference>
<dbReference type="InterPro" id="IPR003165">
    <property type="entry name" value="Piwi"/>
</dbReference>
<dbReference type="InterPro" id="IPR032473">
    <property type="entry name" value="Argonaute_Mid_dom"/>
</dbReference>
<dbReference type="InterPro" id="IPR036085">
    <property type="entry name" value="PAZ_dom_sf"/>
</dbReference>
<dbReference type="Pfam" id="PF16488">
    <property type="entry name" value="ArgoL2"/>
    <property type="match status" value="1"/>
</dbReference>
<dbReference type="InterPro" id="IPR036397">
    <property type="entry name" value="RNaseH_sf"/>
</dbReference>
<dbReference type="InterPro" id="IPR012337">
    <property type="entry name" value="RNaseH-like_sf"/>
</dbReference>
<sequence>MCVQVGKSSILPLEVCEVKPGQFCKSELTPDQTKKMVEFTSMSPNLRFQSIREGLPLLDHVNSEYVREFGISVEPDFVELNLRVLQPPRIRCFPDRDPRKSMITPGDGKWNMLNKKYFNAARISGFMVVIFENQRYFDDKVYKDMVKSFVGAAKDFGVAIDDPVPYVKWVMGRPEMSQLLKDTGRAYIEQKKKETGRQDQPGPSLILAVLPPSSQDLYNGVKRFGYIQMGLATQCLLSSKCRGANHQYWANIMLKVNAKLGGVNFVPDLALLSDPKQPTIIMGADAIHPPPGRQDKPSFTALVSSVDSMCAKYVASNGIQEGGQEMIANLQDMCKNALSKWKEHQDRVERKRVPPTQLFYFRDGVSEGEFQQVLDQELPKIKAACREQGFNPKITLIVVGKRHHHRGMTVNANDADRSQNIPAGATIDTGITHPVESDYYQYTHGGLLGTSRPAHYIPLYDENSMTADAMQALSFGLAHSFARATRSVSIPAPVYYADIVCTKRAIHFNPSSDLLGSDTASQVSGAAPPSLQAYRDAWAPINPRQSGVMYWMVRYLY</sequence>
<feature type="domain" description="Piwi" evidence="1">
    <location>
        <begin position="205"/>
        <end position="500"/>
    </location>
</feature>
<dbReference type="STRING" id="2316362.A0A4Q2D073"/>
<dbReference type="Proteomes" id="UP000290288">
    <property type="component" value="Unassembled WGS sequence"/>
</dbReference>
<dbReference type="InterPro" id="IPR032472">
    <property type="entry name" value="ArgoL2"/>
</dbReference>
<evidence type="ECO:0000259" key="1">
    <source>
        <dbReference type="PROSITE" id="PS50822"/>
    </source>
</evidence>
<protein>
    <recommendedName>
        <fullName evidence="1">Piwi domain-containing protein</fullName>
    </recommendedName>
</protein>
<dbReference type="SUPFAM" id="SSF101690">
    <property type="entry name" value="PAZ domain"/>
    <property type="match status" value="1"/>
</dbReference>
<proteinExistence type="predicted"/>
<dbReference type="PROSITE" id="PS50822">
    <property type="entry name" value="PIWI"/>
    <property type="match status" value="1"/>
</dbReference>
<name>A0A4Q2D073_9AGAR</name>
<dbReference type="OrthoDB" id="10252740at2759"/>